<evidence type="ECO:0000256" key="6">
    <source>
        <dbReference type="ARBA" id="ARBA00013084"/>
    </source>
</evidence>
<evidence type="ECO:0000313" key="37">
    <source>
        <dbReference type="Proteomes" id="UP000770661"/>
    </source>
</evidence>
<evidence type="ECO:0000256" key="32">
    <source>
        <dbReference type="PIRSR" id="PIRSR602401-1"/>
    </source>
</evidence>
<comment type="catalytic activity">
    <reaction evidence="1">
        <text>(15S)-hydroperoxy-(5Z,8Z,11Z,13E)-eicosatetraenoate = 15-oxo-(5Z,8Z,11Z,13E)-eicosatetraenoate + H2O</text>
        <dbReference type="Rhea" id="RHEA:48636"/>
        <dbReference type="ChEBI" id="CHEBI:15377"/>
        <dbReference type="ChEBI" id="CHEBI:57410"/>
        <dbReference type="ChEBI" id="CHEBI:57446"/>
    </reaction>
    <physiologicalReaction direction="left-to-right" evidence="1">
        <dbReference type="Rhea" id="RHEA:48637"/>
    </physiologicalReaction>
</comment>
<dbReference type="PRINTS" id="PR00463">
    <property type="entry name" value="EP450I"/>
</dbReference>
<evidence type="ECO:0000256" key="2">
    <source>
        <dbReference type="ARBA" id="ARBA00001719"/>
    </source>
</evidence>
<evidence type="ECO:0000256" key="11">
    <source>
        <dbReference type="ARBA" id="ARBA00022692"/>
    </source>
</evidence>
<feature type="compositionally biased region" description="Basic and acidic residues" evidence="34">
    <location>
        <begin position="321"/>
        <end position="341"/>
    </location>
</feature>
<keyword evidence="10 32" id="KW-0349">Heme</keyword>
<evidence type="ECO:0000256" key="17">
    <source>
        <dbReference type="ARBA" id="ARBA00023004"/>
    </source>
</evidence>
<dbReference type="Pfam" id="PF00067">
    <property type="entry name" value="p450"/>
    <property type="match status" value="2"/>
</dbReference>
<dbReference type="GO" id="GO:0106256">
    <property type="term" value="F:hydroperoxy icosatetraenoate dehydratase activity"/>
    <property type="evidence" value="ECO:0007669"/>
    <property type="project" value="UniProtKB-EC"/>
</dbReference>
<dbReference type="OrthoDB" id="6501435at2759"/>
<dbReference type="EC" id="5.3.99.5" evidence="28"/>
<comment type="cofactor">
    <cofactor evidence="32">
        <name>heme</name>
        <dbReference type="ChEBI" id="CHEBI:30413"/>
    </cofactor>
</comment>
<accession>A0A8J8WEJ1</accession>
<dbReference type="GO" id="GO:0016705">
    <property type="term" value="F:oxidoreductase activity, acting on paired donors, with incorporation or reduction of molecular oxygen"/>
    <property type="evidence" value="ECO:0007669"/>
    <property type="project" value="InterPro"/>
</dbReference>
<dbReference type="CDD" id="cd11055">
    <property type="entry name" value="CYP3A-like"/>
    <property type="match status" value="1"/>
</dbReference>
<comment type="similarity">
    <text evidence="4 33">Belongs to the cytochrome P450 family.</text>
</comment>
<dbReference type="EC" id="4.2.1.152" evidence="6"/>
<evidence type="ECO:0000256" key="16">
    <source>
        <dbReference type="ARBA" id="ARBA00023002"/>
    </source>
</evidence>
<evidence type="ECO:0000256" key="5">
    <source>
        <dbReference type="ARBA" id="ARBA00011245"/>
    </source>
</evidence>
<evidence type="ECO:0000256" key="18">
    <source>
        <dbReference type="ARBA" id="ARBA00023033"/>
    </source>
</evidence>
<comment type="catalytic activity">
    <reaction evidence="2">
        <text>a hydroperoxyeicosatetraenoate = an oxoeicosatetraenoate + H2O</text>
        <dbReference type="Rhea" id="RHEA:55556"/>
        <dbReference type="ChEBI" id="CHEBI:15377"/>
        <dbReference type="ChEBI" id="CHEBI:59720"/>
        <dbReference type="ChEBI" id="CHEBI:131859"/>
        <dbReference type="EC" id="4.2.1.152"/>
    </reaction>
    <physiologicalReaction direction="left-to-right" evidence="2">
        <dbReference type="Rhea" id="RHEA:55557"/>
    </physiologicalReaction>
</comment>
<evidence type="ECO:0000313" key="36">
    <source>
        <dbReference type="EMBL" id="KAG0696573.1"/>
    </source>
</evidence>
<feature type="signal peptide" evidence="35">
    <location>
        <begin position="1"/>
        <end position="20"/>
    </location>
</feature>
<dbReference type="PROSITE" id="PS00086">
    <property type="entry name" value="CYTOCHROME_P450"/>
    <property type="match status" value="1"/>
</dbReference>
<name>A0A8J8WEJ1_CHIOP</name>
<dbReference type="InterPro" id="IPR036396">
    <property type="entry name" value="Cyt_P450_sf"/>
</dbReference>
<evidence type="ECO:0000256" key="29">
    <source>
        <dbReference type="ARBA" id="ARBA00040834"/>
    </source>
</evidence>
<dbReference type="InterPro" id="IPR001128">
    <property type="entry name" value="Cyt_P450"/>
</dbReference>
<comment type="catalytic activity">
    <reaction evidence="26">
        <text>prostaglandin H2 = (12S)-hydroxy-(5Z,8E,10E)-heptadecatrienoate + malonaldehyde</text>
        <dbReference type="Rhea" id="RHEA:48644"/>
        <dbReference type="ChEBI" id="CHEBI:57405"/>
        <dbReference type="ChEBI" id="CHEBI:90694"/>
        <dbReference type="ChEBI" id="CHEBI:566274"/>
    </reaction>
</comment>
<dbReference type="GO" id="GO:0005506">
    <property type="term" value="F:iron ion binding"/>
    <property type="evidence" value="ECO:0007669"/>
    <property type="project" value="InterPro"/>
</dbReference>
<evidence type="ECO:0000256" key="15">
    <source>
        <dbReference type="ARBA" id="ARBA00022989"/>
    </source>
</evidence>
<comment type="catalytic activity">
    <reaction evidence="25">
        <text>(15S)-hydroperoxy-(5Z,8Z,11Z,13E)-eicosatetraenoate + AH2 = (15S)-hydroxy-(5Z,8Z,11Z,13E)-eicosatetraenoate + A + H2O</text>
        <dbReference type="Rhea" id="RHEA:48856"/>
        <dbReference type="ChEBI" id="CHEBI:13193"/>
        <dbReference type="ChEBI" id="CHEBI:15377"/>
        <dbReference type="ChEBI" id="CHEBI:17499"/>
        <dbReference type="ChEBI" id="CHEBI:57409"/>
        <dbReference type="ChEBI" id="CHEBI:57446"/>
    </reaction>
    <physiologicalReaction direction="left-to-right" evidence="25">
        <dbReference type="Rhea" id="RHEA:48857"/>
    </physiologicalReaction>
</comment>
<evidence type="ECO:0000256" key="34">
    <source>
        <dbReference type="SAM" id="MobiDB-lite"/>
    </source>
</evidence>
<dbReference type="EMBL" id="JACEEZ010025869">
    <property type="protein sequence ID" value="KAG0696573.1"/>
    <property type="molecule type" value="Genomic_DNA"/>
</dbReference>
<proteinExistence type="inferred from homology"/>
<evidence type="ECO:0000256" key="24">
    <source>
        <dbReference type="ARBA" id="ARBA00033404"/>
    </source>
</evidence>
<dbReference type="InterPro" id="IPR050705">
    <property type="entry name" value="Cytochrome_P450_3A"/>
</dbReference>
<evidence type="ECO:0000256" key="22">
    <source>
        <dbReference type="ARBA" id="ARBA00023235"/>
    </source>
</evidence>
<evidence type="ECO:0000256" key="12">
    <source>
        <dbReference type="ARBA" id="ARBA00022723"/>
    </source>
</evidence>
<dbReference type="PANTHER" id="PTHR24302:SF47">
    <property type="entry name" value="CYTOCHROME P450"/>
    <property type="match status" value="1"/>
</dbReference>
<keyword evidence="18 33" id="KW-0503">Monooxygenase</keyword>
<evidence type="ECO:0000256" key="7">
    <source>
        <dbReference type="ARBA" id="ARBA00022501"/>
    </source>
</evidence>
<feature type="region of interest" description="Disordered" evidence="34">
    <location>
        <begin position="283"/>
        <end position="343"/>
    </location>
</feature>
<dbReference type="Gene3D" id="1.10.630.10">
    <property type="entry name" value="Cytochrome P450"/>
    <property type="match status" value="1"/>
</dbReference>
<dbReference type="GO" id="GO:0004796">
    <property type="term" value="F:thromboxane-A synthase activity"/>
    <property type="evidence" value="ECO:0007669"/>
    <property type="project" value="UniProtKB-EC"/>
</dbReference>
<comment type="caution">
    <text evidence="36">The sequence shown here is derived from an EMBL/GenBank/DDBJ whole genome shotgun (WGS) entry which is preliminary data.</text>
</comment>
<keyword evidence="11" id="KW-0812">Transmembrane</keyword>
<evidence type="ECO:0000256" key="35">
    <source>
        <dbReference type="SAM" id="SignalP"/>
    </source>
</evidence>
<dbReference type="GO" id="GO:0008395">
    <property type="term" value="F:steroid hydroxylase activity"/>
    <property type="evidence" value="ECO:0007669"/>
    <property type="project" value="TreeGrafter"/>
</dbReference>
<evidence type="ECO:0000256" key="4">
    <source>
        <dbReference type="ARBA" id="ARBA00010617"/>
    </source>
</evidence>
<keyword evidence="12 32" id="KW-0479">Metal-binding</keyword>
<keyword evidence="17 32" id="KW-0408">Iron</keyword>
<feature type="binding site" description="axial binding residue" evidence="32">
    <location>
        <position position="508"/>
    </location>
    <ligand>
        <name>heme</name>
        <dbReference type="ChEBI" id="CHEBI:30413"/>
    </ligand>
    <ligandPart>
        <name>Fe</name>
        <dbReference type="ChEBI" id="CHEBI:18248"/>
    </ligandPart>
</feature>
<protein>
    <recommendedName>
        <fullName evidence="29">Thromboxane-A synthase</fullName>
        <ecNumber evidence="6">4.2.1.152</ecNumber>
        <ecNumber evidence="28">5.3.99.5</ecNumber>
    </recommendedName>
    <alternativeName>
        <fullName evidence="30">Cytochrome P450 5A1</fullName>
    </alternativeName>
    <alternativeName>
        <fullName evidence="24">Hydroperoxy icosatetraenoate dehydratase</fullName>
    </alternativeName>
</protein>
<dbReference type="GO" id="GO:0001516">
    <property type="term" value="P:prostaglandin biosynthetic process"/>
    <property type="evidence" value="ECO:0007669"/>
    <property type="project" value="UniProtKB-KW"/>
</dbReference>
<evidence type="ECO:0000256" key="10">
    <source>
        <dbReference type="ARBA" id="ARBA00022617"/>
    </source>
</evidence>
<evidence type="ECO:0000256" key="1">
    <source>
        <dbReference type="ARBA" id="ARBA00001143"/>
    </source>
</evidence>
<evidence type="ECO:0000256" key="20">
    <source>
        <dbReference type="ARBA" id="ARBA00023136"/>
    </source>
</evidence>
<evidence type="ECO:0000256" key="27">
    <source>
        <dbReference type="ARBA" id="ARBA00036475"/>
    </source>
</evidence>
<evidence type="ECO:0000256" key="13">
    <source>
        <dbReference type="ARBA" id="ARBA00022824"/>
    </source>
</evidence>
<evidence type="ECO:0000256" key="31">
    <source>
        <dbReference type="ARBA" id="ARBA00054825"/>
    </source>
</evidence>
<keyword evidence="23" id="KW-0456">Lyase</keyword>
<keyword evidence="13" id="KW-0256">Endoplasmic reticulum</keyword>
<evidence type="ECO:0000256" key="33">
    <source>
        <dbReference type="RuleBase" id="RU000461"/>
    </source>
</evidence>
<dbReference type="SUPFAM" id="SSF48264">
    <property type="entry name" value="Cytochrome P450"/>
    <property type="match status" value="1"/>
</dbReference>
<keyword evidence="22" id="KW-0413">Isomerase</keyword>
<keyword evidence="8" id="KW-0444">Lipid biosynthesis</keyword>
<evidence type="ECO:0000256" key="3">
    <source>
        <dbReference type="ARBA" id="ARBA00004477"/>
    </source>
</evidence>
<dbReference type="GO" id="GO:0020037">
    <property type="term" value="F:heme binding"/>
    <property type="evidence" value="ECO:0007669"/>
    <property type="project" value="InterPro"/>
</dbReference>
<dbReference type="AlphaFoldDB" id="A0A8J8WEJ1"/>
<feature type="chain" id="PRO_5035157449" description="Thromboxane-A synthase" evidence="35">
    <location>
        <begin position="21"/>
        <end position="568"/>
    </location>
</feature>
<reference evidence="36" key="1">
    <citation type="submission" date="2020-07" db="EMBL/GenBank/DDBJ databases">
        <title>The High-quality genome of the commercially important snow crab, Chionoecetes opilio.</title>
        <authorList>
            <person name="Jeong J.-H."/>
            <person name="Ryu S."/>
        </authorList>
    </citation>
    <scope>NUCLEOTIDE SEQUENCE</scope>
    <source>
        <strain evidence="36">MADBK_172401_WGS</strain>
        <tissue evidence="36">Digestive gland</tissue>
    </source>
</reference>
<evidence type="ECO:0000256" key="8">
    <source>
        <dbReference type="ARBA" id="ARBA00022516"/>
    </source>
</evidence>
<keyword evidence="15" id="KW-1133">Transmembrane helix</keyword>
<keyword evidence="7" id="KW-0644">Prostaglandin metabolism</keyword>
<dbReference type="GO" id="GO:0005789">
    <property type="term" value="C:endoplasmic reticulum membrane"/>
    <property type="evidence" value="ECO:0007669"/>
    <property type="project" value="UniProtKB-SubCell"/>
</dbReference>
<keyword evidence="19" id="KW-0443">Lipid metabolism</keyword>
<keyword evidence="20" id="KW-0472">Membrane</keyword>
<dbReference type="InterPro" id="IPR017972">
    <property type="entry name" value="Cyt_P450_CS"/>
</dbReference>
<comment type="subcellular location">
    <subcellularLocation>
        <location evidence="3">Endoplasmic reticulum membrane</location>
        <topology evidence="3">Multi-pass membrane protein</topology>
    </subcellularLocation>
</comment>
<feature type="compositionally biased region" description="Basic and acidic residues" evidence="34">
    <location>
        <begin position="283"/>
        <end position="298"/>
    </location>
</feature>
<evidence type="ECO:0000256" key="19">
    <source>
        <dbReference type="ARBA" id="ARBA00023098"/>
    </source>
</evidence>
<sequence length="568" mass="63135">MGVAVTAALVVWAFVLVCAAAWVRHRRHQHATFRRLGVPYVPPHLLYGNNHTLRQHGTPPTEVMGGWVRRYGKVFGYFVGWAPMLVVADLDLIKTILIRDFHNFANRPRLVIEARPVIHTLVGLRDHRWKHVRALLAPTFSMLKMKHMATIMNRKIDTLMAILRAREGQAVDVYATFQGLTLEVISECALAMQVHSQLHQDKEPLLVAVKEFLKHALNPAILLALYLPAFASLMSFVSNRLALSGRMTNMIVQHLKCVIAARRRQDRGARTVDVLQLMLEAAESRHQGGSKEGKEGSAREGQGGGKEGHKDSSKDGQGGSKEGHKDSGKKGHKGTAREGPKDSQLLTDEEIIANAWVFLLGGFETTANALTYTAYLLATHPHVQDRLHSEVCAAAKEAGGGDVLTYELVQGLKYLDMVLSESLRLYPPVVTFIIRESAKEVQYGDLCIPKDMAILVPVWQVHRDPQHWPHPDAFDPESCHCPARFSVDARASRHPMAYLPFGAGPRNCPGMRFAQLEAKLTLARLIKNFRLEVCEATPQPLTFTIPTVAINPATKVFLRAVARPNTDL</sequence>
<evidence type="ECO:0000256" key="9">
    <source>
        <dbReference type="ARBA" id="ARBA00022585"/>
    </source>
</evidence>
<evidence type="ECO:0000256" key="21">
    <source>
        <dbReference type="ARBA" id="ARBA00023160"/>
    </source>
</evidence>
<gene>
    <name evidence="36" type="primary">CYP3A10</name>
    <name evidence="36" type="ORF">GWK47_026495</name>
</gene>
<keyword evidence="14" id="KW-0276">Fatty acid metabolism</keyword>
<organism evidence="36 37">
    <name type="scientific">Chionoecetes opilio</name>
    <name type="common">Atlantic snow crab</name>
    <name type="synonym">Cancer opilio</name>
    <dbReference type="NCBI Taxonomy" id="41210"/>
    <lineage>
        <taxon>Eukaryota</taxon>
        <taxon>Metazoa</taxon>
        <taxon>Ecdysozoa</taxon>
        <taxon>Arthropoda</taxon>
        <taxon>Crustacea</taxon>
        <taxon>Multicrustacea</taxon>
        <taxon>Malacostraca</taxon>
        <taxon>Eumalacostraca</taxon>
        <taxon>Eucarida</taxon>
        <taxon>Decapoda</taxon>
        <taxon>Pleocyemata</taxon>
        <taxon>Brachyura</taxon>
        <taxon>Eubrachyura</taxon>
        <taxon>Majoidea</taxon>
        <taxon>Majidae</taxon>
        <taxon>Chionoecetes</taxon>
    </lineage>
</organism>
<evidence type="ECO:0000256" key="28">
    <source>
        <dbReference type="ARBA" id="ARBA00038872"/>
    </source>
</evidence>
<evidence type="ECO:0000256" key="26">
    <source>
        <dbReference type="ARBA" id="ARBA00036424"/>
    </source>
</evidence>
<dbReference type="PANTHER" id="PTHR24302">
    <property type="entry name" value="CYTOCHROME P450 FAMILY 3"/>
    <property type="match status" value="1"/>
</dbReference>
<keyword evidence="21" id="KW-0275">Fatty acid biosynthesis</keyword>
<keyword evidence="35" id="KW-0732">Signal</keyword>
<evidence type="ECO:0000256" key="23">
    <source>
        <dbReference type="ARBA" id="ARBA00023239"/>
    </source>
</evidence>
<keyword evidence="37" id="KW-1185">Reference proteome</keyword>
<evidence type="ECO:0000256" key="14">
    <source>
        <dbReference type="ARBA" id="ARBA00022832"/>
    </source>
</evidence>
<evidence type="ECO:0000256" key="30">
    <source>
        <dbReference type="ARBA" id="ARBA00042726"/>
    </source>
</evidence>
<evidence type="ECO:0000256" key="25">
    <source>
        <dbReference type="ARBA" id="ARBA00036380"/>
    </source>
</evidence>
<comment type="function">
    <text evidence="31">Catalyzes the conversion of prostaglandin H2 (PGH2) to thromboxane A2 (TXA2), a potent inducer of blood vessel constriction and platelet aggregation. Also cleaves PGH2 to 12-hydroxy-heptadecatrienoicacid (12-HHT) and malondialdehyde, which is known to act as a mediator of DNA damage. 12-HHT and malondialdehyde are formed stoichiometrically in the same amounts as TXA2. Additionally, displays dehydratase activity, toward (15S)-hydroperoxy-(5Z,8Z,11Z,13E)-eicosatetraenoate (15(S)-HPETE) producing 15-KETE and 15-HETE.</text>
</comment>
<keyword evidence="9" id="KW-0643">Prostaglandin biosynthesis</keyword>
<dbReference type="InterPro" id="IPR002401">
    <property type="entry name" value="Cyt_P450_E_grp-I"/>
</dbReference>
<dbReference type="PRINTS" id="PR00385">
    <property type="entry name" value="P450"/>
</dbReference>
<comment type="subunit">
    <text evidence="5">Monomer.</text>
</comment>
<dbReference type="Proteomes" id="UP000770661">
    <property type="component" value="Unassembled WGS sequence"/>
</dbReference>
<keyword evidence="16 33" id="KW-0560">Oxidoreductase</keyword>
<comment type="catalytic activity">
    <reaction evidence="27">
        <text>prostaglandin H2 = thromboxane A2</text>
        <dbReference type="Rhea" id="RHEA:17137"/>
        <dbReference type="ChEBI" id="CHEBI:57405"/>
        <dbReference type="ChEBI" id="CHEBI:57445"/>
        <dbReference type="EC" id="5.3.99.5"/>
    </reaction>
    <physiologicalReaction direction="left-to-right" evidence="27">
        <dbReference type="Rhea" id="RHEA:17138"/>
    </physiologicalReaction>
</comment>